<sequence length="236" mass="26776">MSQMLPPLSNRQQLTTVEYKALIENAGDDLVDRKPSVVNSFVEIKLPKVEASVKVEAPIKVETSVKVEAPIKVEAFSVHSRLASTKYRRKKLKHEATGSRKCGYLFKLHGYVVKEENAWKLAILNGVHNHKMLPYLAGHLLAGILMEDDKAIVCDLTNSSVKPKNILTNLKKKRQESMTNIKQVYNERHKFKKEKMGDLTKMKFLLKSYMQVKANRKWLKKGIQTALSVSTSVNVS</sequence>
<evidence type="ECO:0000313" key="3">
    <source>
        <dbReference type="Proteomes" id="UP000002051"/>
    </source>
</evidence>
<dbReference type="HOGENOM" id="CLU_069925_0_0_1"/>
<organism evidence="1 3">
    <name type="scientific">Medicago truncatula</name>
    <name type="common">Barrel medic</name>
    <name type="synonym">Medicago tribuloides</name>
    <dbReference type="NCBI Taxonomy" id="3880"/>
    <lineage>
        <taxon>Eukaryota</taxon>
        <taxon>Viridiplantae</taxon>
        <taxon>Streptophyta</taxon>
        <taxon>Embryophyta</taxon>
        <taxon>Tracheophyta</taxon>
        <taxon>Spermatophyta</taxon>
        <taxon>Magnoliopsida</taxon>
        <taxon>eudicotyledons</taxon>
        <taxon>Gunneridae</taxon>
        <taxon>Pentapetalae</taxon>
        <taxon>rosids</taxon>
        <taxon>fabids</taxon>
        <taxon>Fabales</taxon>
        <taxon>Fabaceae</taxon>
        <taxon>Papilionoideae</taxon>
        <taxon>50 kb inversion clade</taxon>
        <taxon>NPAAA clade</taxon>
        <taxon>Hologalegina</taxon>
        <taxon>IRL clade</taxon>
        <taxon>Trifolieae</taxon>
        <taxon>Medicago</taxon>
    </lineage>
</organism>
<dbReference type="Proteomes" id="UP000002051">
    <property type="component" value="Unassembled WGS sequence"/>
</dbReference>
<dbReference type="EnsemblPlants" id="KEH41959">
    <property type="protein sequence ID" value="KEH41959"/>
    <property type="gene ID" value="MTR_1g058140"/>
</dbReference>
<evidence type="ECO:0000313" key="2">
    <source>
        <dbReference type="EnsemblPlants" id="KEH41959"/>
    </source>
</evidence>
<dbReference type="EMBL" id="CM001217">
    <property type="protein sequence ID" value="KEH41959.1"/>
    <property type="molecule type" value="Genomic_DNA"/>
</dbReference>
<accession>A0A072VIW5</accession>
<name>A0A072VIW5_MEDTR</name>
<reference evidence="1 3" key="1">
    <citation type="journal article" date="2011" name="Nature">
        <title>The Medicago genome provides insight into the evolution of rhizobial symbioses.</title>
        <authorList>
            <person name="Young N.D."/>
            <person name="Debelle F."/>
            <person name="Oldroyd G.E."/>
            <person name="Geurts R."/>
            <person name="Cannon S.B."/>
            <person name="Udvardi M.K."/>
            <person name="Benedito V.A."/>
            <person name="Mayer K.F."/>
            <person name="Gouzy J."/>
            <person name="Schoof H."/>
            <person name="Van de Peer Y."/>
            <person name="Proost S."/>
            <person name="Cook D.R."/>
            <person name="Meyers B.C."/>
            <person name="Spannagl M."/>
            <person name="Cheung F."/>
            <person name="De Mita S."/>
            <person name="Krishnakumar V."/>
            <person name="Gundlach H."/>
            <person name="Zhou S."/>
            <person name="Mudge J."/>
            <person name="Bharti A.K."/>
            <person name="Murray J.D."/>
            <person name="Naoumkina M.A."/>
            <person name="Rosen B."/>
            <person name="Silverstein K.A."/>
            <person name="Tang H."/>
            <person name="Rombauts S."/>
            <person name="Zhao P.X."/>
            <person name="Zhou P."/>
            <person name="Barbe V."/>
            <person name="Bardou P."/>
            <person name="Bechner M."/>
            <person name="Bellec A."/>
            <person name="Berger A."/>
            <person name="Berges H."/>
            <person name="Bidwell S."/>
            <person name="Bisseling T."/>
            <person name="Choisne N."/>
            <person name="Couloux A."/>
            <person name="Denny R."/>
            <person name="Deshpande S."/>
            <person name="Dai X."/>
            <person name="Doyle J.J."/>
            <person name="Dudez A.M."/>
            <person name="Farmer A.D."/>
            <person name="Fouteau S."/>
            <person name="Franken C."/>
            <person name="Gibelin C."/>
            <person name="Gish J."/>
            <person name="Goldstein S."/>
            <person name="Gonzalez A.J."/>
            <person name="Green P.J."/>
            <person name="Hallab A."/>
            <person name="Hartog M."/>
            <person name="Hua A."/>
            <person name="Humphray S.J."/>
            <person name="Jeong D.H."/>
            <person name="Jing Y."/>
            <person name="Jocker A."/>
            <person name="Kenton S.M."/>
            <person name="Kim D.J."/>
            <person name="Klee K."/>
            <person name="Lai H."/>
            <person name="Lang C."/>
            <person name="Lin S."/>
            <person name="Macmil S.L."/>
            <person name="Magdelenat G."/>
            <person name="Matthews L."/>
            <person name="McCorrison J."/>
            <person name="Monaghan E.L."/>
            <person name="Mun J.H."/>
            <person name="Najar F.Z."/>
            <person name="Nicholson C."/>
            <person name="Noirot C."/>
            <person name="O'Bleness M."/>
            <person name="Paule C.R."/>
            <person name="Poulain J."/>
            <person name="Prion F."/>
            <person name="Qin B."/>
            <person name="Qu C."/>
            <person name="Retzel E.F."/>
            <person name="Riddle C."/>
            <person name="Sallet E."/>
            <person name="Samain S."/>
            <person name="Samson N."/>
            <person name="Sanders I."/>
            <person name="Saurat O."/>
            <person name="Scarpelli C."/>
            <person name="Schiex T."/>
            <person name="Segurens B."/>
            <person name="Severin A.J."/>
            <person name="Sherrier D.J."/>
            <person name="Shi R."/>
            <person name="Sims S."/>
            <person name="Singer S.R."/>
            <person name="Sinharoy S."/>
            <person name="Sterck L."/>
            <person name="Viollet A."/>
            <person name="Wang B.B."/>
            <person name="Wang K."/>
            <person name="Wang M."/>
            <person name="Wang X."/>
            <person name="Warfsmann J."/>
            <person name="Weissenbach J."/>
            <person name="White D.D."/>
            <person name="White J.D."/>
            <person name="Wiley G.B."/>
            <person name="Wincker P."/>
            <person name="Xing Y."/>
            <person name="Yang L."/>
            <person name="Yao Z."/>
            <person name="Ying F."/>
            <person name="Zhai J."/>
            <person name="Zhou L."/>
            <person name="Zuber A."/>
            <person name="Denarie J."/>
            <person name="Dixon R.A."/>
            <person name="May G.D."/>
            <person name="Schwartz D.C."/>
            <person name="Rogers J."/>
            <person name="Quetier F."/>
            <person name="Town C.D."/>
            <person name="Roe B.A."/>
        </authorList>
    </citation>
    <scope>NUCLEOTIDE SEQUENCE [LARGE SCALE GENOMIC DNA]</scope>
    <source>
        <strain evidence="1">A17</strain>
        <strain evidence="2 3">cv. Jemalong A17</strain>
    </source>
</reference>
<reference evidence="1 3" key="2">
    <citation type="journal article" date="2014" name="BMC Genomics">
        <title>An improved genome release (version Mt4.0) for the model legume Medicago truncatula.</title>
        <authorList>
            <person name="Tang H."/>
            <person name="Krishnakumar V."/>
            <person name="Bidwell S."/>
            <person name="Rosen B."/>
            <person name="Chan A."/>
            <person name="Zhou S."/>
            <person name="Gentzbittel L."/>
            <person name="Childs K.L."/>
            <person name="Yandell M."/>
            <person name="Gundlach H."/>
            <person name="Mayer K.F."/>
            <person name="Schwartz D.C."/>
            <person name="Town C.D."/>
        </authorList>
    </citation>
    <scope>GENOME REANNOTATION</scope>
    <source>
        <strain evidence="1">A17</strain>
        <strain evidence="2 3">cv. Jemalong A17</strain>
    </source>
</reference>
<protein>
    <submittedName>
        <fullName evidence="1 2">Uncharacterized protein</fullName>
    </submittedName>
</protein>
<proteinExistence type="predicted"/>
<reference evidence="2" key="3">
    <citation type="submission" date="2015-04" db="UniProtKB">
        <authorList>
            <consortium name="EnsemblPlants"/>
        </authorList>
    </citation>
    <scope>IDENTIFICATION</scope>
    <source>
        <strain evidence="2">cv. Jemalong A17</strain>
    </source>
</reference>
<keyword evidence="3" id="KW-1185">Reference proteome</keyword>
<evidence type="ECO:0000313" key="1">
    <source>
        <dbReference type="EMBL" id="KEH41959.1"/>
    </source>
</evidence>
<gene>
    <name evidence="1" type="ordered locus">MTR_1g058140</name>
</gene>
<dbReference type="AlphaFoldDB" id="A0A072VIW5"/>